<comment type="caution">
    <text evidence="1">The sequence shown here is derived from an EMBL/GenBank/DDBJ whole genome shotgun (WGS) entry which is preliminary data.</text>
</comment>
<reference evidence="1" key="1">
    <citation type="submission" date="2021-03" db="EMBL/GenBank/DDBJ databases">
        <title>Draft genome sequence of rust myrtle Austropuccinia psidii MF-1, a brazilian biotype.</title>
        <authorList>
            <person name="Quecine M.C."/>
            <person name="Pachon D.M.R."/>
            <person name="Bonatelli M.L."/>
            <person name="Correr F.H."/>
            <person name="Franceschini L.M."/>
            <person name="Leite T.F."/>
            <person name="Margarido G.R.A."/>
            <person name="Almeida C.A."/>
            <person name="Ferrarezi J.A."/>
            <person name="Labate C.A."/>
        </authorList>
    </citation>
    <scope>NUCLEOTIDE SEQUENCE</scope>
    <source>
        <strain evidence="1">MF-1</strain>
    </source>
</reference>
<name>A0A9Q3CGY8_9BASI</name>
<keyword evidence="2" id="KW-1185">Reference proteome</keyword>
<sequence>MEHESSHDDSSETQFELDLPYFLEFLHHYNLFMDHYDSILRNINEGAPVEFSAPTTQGSRENNHPCGNSEYLPPYNEGSTSLTSHGIHPSSLEVYNEGPSMQAATSYDVPRGSTGLMRIAEGTSANINDYRKLNSIYKRLGIAANKAFFR</sequence>
<protein>
    <submittedName>
        <fullName evidence="1">Uncharacterized protein</fullName>
    </submittedName>
</protein>
<evidence type="ECO:0000313" key="1">
    <source>
        <dbReference type="EMBL" id="MBW0482475.1"/>
    </source>
</evidence>
<proteinExistence type="predicted"/>
<dbReference type="AlphaFoldDB" id="A0A9Q3CGY8"/>
<organism evidence="1 2">
    <name type="scientific">Austropuccinia psidii MF-1</name>
    <dbReference type="NCBI Taxonomy" id="1389203"/>
    <lineage>
        <taxon>Eukaryota</taxon>
        <taxon>Fungi</taxon>
        <taxon>Dikarya</taxon>
        <taxon>Basidiomycota</taxon>
        <taxon>Pucciniomycotina</taxon>
        <taxon>Pucciniomycetes</taxon>
        <taxon>Pucciniales</taxon>
        <taxon>Sphaerophragmiaceae</taxon>
        <taxon>Austropuccinia</taxon>
    </lineage>
</organism>
<dbReference type="Proteomes" id="UP000765509">
    <property type="component" value="Unassembled WGS sequence"/>
</dbReference>
<gene>
    <name evidence="1" type="ORF">O181_022190</name>
</gene>
<evidence type="ECO:0000313" key="2">
    <source>
        <dbReference type="Proteomes" id="UP000765509"/>
    </source>
</evidence>
<accession>A0A9Q3CGY8</accession>
<dbReference type="EMBL" id="AVOT02006800">
    <property type="protein sequence ID" value="MBW0482475.1"/>
    <property type="molecule type" value="Genomic_DNA"/>
</dbReference>